<evidence type="ECO:0000256" key="12">
    <source>
        <dbReference type="ARBA" id="ARBA00023306"/>
    </source>
</evidence>
<keyword evidence="4" id="KW-0235">DNA replication</keyword>
<dbReference type="InterPro" id="IPR012340">
    <property type="entry name" value="NA-bd_OB-fold"/>
</dbReference>
<dbReference type="InterPro" id="IPR012308">
    <property type="entry name" value="DNA_ligase_ATP-dep_N"/>
</dbReference>
<dbReference type="NCBIfam" id="TIGR04120">
    <property type="entry name" value="DNA_lig_bact"/>
    <property type="match status" value="1"/>
</dbReference>
<gene>
    <name evidence="15" type="ORF">JI741_00110</name>
</gene>
<feature type="domain" description="ATP-dependent DNA ligase family profile" evidence="14">
    <location>
        <begin position="302"/>
        <end position="431"/>
    </location>
</feature>
<evidence type="ECO:0000256" key="9">
    <source>
        <dbReference type="ARBA" id="ARBA00022842"/>
    </source>
</evidence>
<evidence type="ECO:0000256" key="7">
    <source>
        <dbReference type="ARBA" id="ARBA00022763"/>
    </source>
</evidence>
<dbReference type="CDD" id="cd07972">
    <property type="entry name" value="OBF_DNA_ligase_Arch_LigB"/>
    <property type="match status" value="1"/>
</dbReference>
<dbReference type="Pfam" id="PF04679">
    <property type="entry name" value="DNA_ligase_A_C"/>
    <property type="match status" value="1"/>
</dbReference>
<dbReference type="InterPro" id="IPR012309">
    <property type="entry name" value="DNA_ligase_ATP-dep_C"/>
</dbReference>
<keyword evidence="5" id="KW-0479">Metal-binding</keyword>
<keyword evidence="11" id="KW-0234">DNA repair</keyword>
<keyword evidence="6" id="KW-0547">Nucleotide-binding</keyword>
<evidence type="ECO:0000256" key="2">
    <source>
        <dbReference type="ARBA" id="ARBA00022598"/>
    </source>
</evidence>
<sequence>MKRFAQLFTELDQTTKTLDKIKALVSYFEKAAPQDRIWTMAILSHRRPRRTVSATLLREWAAERAGLPAWLFDESYSVVGDLAETISLVLPAPEEQSDETLTYWINFIKSLEPLDIAAKKEKIVWAWQRLDVVDRFVFNKLITGSFRVGVSQSLMVKALAKYAHVKENVVAHRLMGNWLPETSTFEDLVLAEDTQDISRPYPFYLAYALDDTAEALGDPADWQAERKWDGIRGQIIVRQRELFVWSRGEELVTDKYPEYAAFIDLLPDGTVLDGEILPFKNGMPLSFNQLQTRIGRKTITPKILNEVPVAFVTYDVLEWEGKDIREWPLTERRALLETLASKNHPVFQLSPVVAFETWEDLRRERMRSREFLSEGIMLKRKNSVYRDGRRRGDWWKWKIDPFTVDAVMIYAMNGHGRRANLFTDYTFAVWQGDQLVPFTKAYSGLTDEEIREVDRWVKANTLERFGPVRSVKAELVFEIAFEGIAKSSRHKSGIALRFPRIYRWRKDKGAREANTLDDLLLLLEG</sequence>
<comment type="catalytic activity">
    <reaction evidence="13">
        <text>ATP + (deoxyribonucleotide)n-3'-hydroxyl + 5'-phospho-(deoxyribonucleotide)m = (deoxyribonucleotide)n+m + AMP + diphosphate.</text>
        <dbReference type="EC" id="6.5.1.1"/>
    </reaction>
</comment>
<reference evidence="15 16" key="1">
    <citation type="submission" date="2021-01" db="EMBL/GenBank/DDBJ databases">
        <title>Chryseolinea sp. Jin1 Genome sequencing and assembly.</title>
        <authorList>
            <person name="Kim I."/>
        </authorList>
    </citation>
    <scope>NUCLEOTIDE SEQUENCE [LARGE SCALE GENOMIC DNA]</scope>
    <source>
        <strain evidence="15 16">Jin1</strain>
    </source>
</reference>
<comment type="caution">
    <text evidence="15">The sequence shown here is derived from an EMBL/GenBank/DDBJ whole genome shotgun (WGS) entry which is preliminary data.</text>
</comment>
<dbReference type="InterPro" id="IPR012310">
    <property type="entry name" value="DNA_ligase_ATP-dep_cent"/>
</dbReference>
<dbReference type="Pfam" id="PF01068">
    <property type="entry name" value="DNA_ligase_A_M"/>
    <property type="match status" value="1"/>
</dbReference>
<evidence type="ECO:0000259" key="14">
    <source>
        <dbReference type="PROSITE" id="PS50160"/>
    </source>
</evidence>
<keyword evidence="3" id="KW-0132">Cell division</keyword>
<evidence type="ECO:0000256" key="8">
    <source>
        <dbReference type="ARBA" id="ARBA00022840"/>
    </source>
</evidence>
<evidence type="ECO:0000256" key="1">
    <source>
        <dbReference type="ARBA" id="ARBA00012727"/>
    </source>
</evidence>
<evidence type="ECO:0000256" key="13">
    <source>
        <dbReference type="ARBA" id="ARBA00034003"/>
    </source>
</evidence>
<keyword evidence="16" id="KW-1185">Reference proteome</keyword>
<dbReference type="PROSITE" id="PS50160">
    <property type="entry name" value="DNA_LIGASE_A3"/>
    <property type="match status" value="1"/>
</dbReference>
<dbReference type="Gene3D" id="2.40.50.140">
    <property type="entry name" value="Nucleic acid-binding proteins"/>
    <property type="match status" value="1"/>
</dbReference>
<accession>A0ABS1KJF7</accession>
<dbReference type="GO" id="GO:0003910">
    <property type="term" value="F:DNA ligase (ATP) activity"/>
    <property type="evidence" value="ECO:0007669"/>
    <property type="project" value="UniProtKB-EC"/>
</dbReference>
<organism evidence="15 16">
    <name type="scientific">Chryseolinea lacunae</name>
    <dbReference type="NCBI Taxonomy" id="2801331"/>
    <lineage>
        <taxon>Bacteria</taxon>
        <taxon>Pseudomonadati</taxon>
        <taxon>Bacteroidota</taxon>
        <taxon>Cytophagia</taxon>
        <taxon>Cytophagales</taxon>
        <taxon>Fulvivirgaceae</taxon>
        <taxon>Chryseolinea</taxon>
    </lineage>
</organism>
<keyword evidence="12" id="KW-0131">Cell cycle</keyword>
<dbReference type="Gene3D" id="3.30.470.30">
    <property type="entry name" value="DNA ligase/mRNA capping enzyme"/>
    <property type="match status" value="1"/>
</dbReference>
<dbReference type="InterPro" id="IPR016059">
    <property type="entry name" value="DNA_ligase_ATP-dep_CS"/>
</dbReference>
<evidence type="ECO:0000256" key="11">
    <source>
        <dbReference type="ARBA" id="ARBA00023204"/>
    </source>
</evidence>
<proteinExistence type="predicted"/>
<dbReference type="SUPFAM" id="SSF50249">
    <property type="entry name" value="Nucleic acid-binding proteins"/>
    <property type="match status" value="1"/>
</dbReference>
<dbReference type="PROSITE" id="PS00697">
    <property type="entry name" value="DNA_LIGASE_A1"/>
    <property type="match status" value="1"/>
</dbReference>
<dbReference type="SUPFAM" id="SSF117018">
    <property type="entry name" value="ATP-dependent DNA ligase DNA-binding domain"/>
    <property type="match status" value="1"/>
</dbReference>
<keyword evidence="8" id="KW-0067">ATP-binding</keyword>
<dbReference type="RefSeq" id="WP_202006573.1">
    <property type="nucleotide sequence ID" value="NZ_JAERRB010000001.1"/>
</dbReference>
<dbReference type="EC" id="6.5.1.1" evidence="1"/>
<evidence type="ECO:0000313" key="15">
    <source>
        <dbReference type="EMBL" id="MBL0739591.1"/>
    </source>
</evidence>
<protein>
    <recommendedName>
        <fullName evidence="1">DNA ligase (ATP)</fullName>
        <ecNumber evidence="1">6.5.1.1</ecNumber>
    </recommendedName>
</protein>
<dbReference type="Gene3D" id="1.10.3260.10">
    <property type="entry name" value="DNA ligase, ATP-dependent, N-terminal domain"/>
    <property type="match status" value="1"/>
</dbReference>
<dbReference type="SUPFAM" id="SSF56091">
    <property type="entry name" value="DNA ligase/mRNA capping enzyme, catalytic domain"/>
    <property type="match status" value="1"/>
</dbReference>
<evidence type="ECO:0000256" key="10">
    <source>
        <dbReference type="ARBA" id="ARBA00023172"/>
    </source>
</evidence>
<keyword evidence="7" id="KW-0227">DNA damage</keyword>
<keyword evidence="2 15" id="KW-0436">Ligase</keyword>
<dbReference type="InterPro" id="IPR026333">
    <property type="entry name" value="ATP_dep_DNA_lig_pp_1105_fam"/>
</dbReference>
<dbReference type="Proteomes" id="UP000613030">
    <property type="component" value="Unassembled WGS sequence"/>
</dbReference>
<dbReference type="InterPro" id="IPR036599">
    <property type="entry name" value="DNA_ligase_N_sf"/>
</dbReference>
<evidence type="ECO:0000313" key="16">
    <source>
        <dbReference type="Proteomes" id="UP000613030"/>
    </source>
</evidence>
<dbReference type="NCBIfam" id="NF006701">
    <property type="entry name" value="PRK09247.1"/>
    <property type="match status" value="1"/>
</dbReference>
<name>A0ABS1KJF7_9BACT</name>
<evidence type="ECO:0000256" key="4">
    <source>
        <dbReference type="ARBA" id="ARBA00022705"/>
    </source>
</evidence>
<dbReference type="EMBL" id="JAERRB010000001">
    <property type="protein sequence ID" value="MBL0739591.1"/>
    <property type="molecule type" value="Genomic_DNA"/>
</dbReference>
<evidence type="ECO:0000256" key="6">
    <source>
        <dbReference type="ARBA" id="ARBA00022741"/>
    </source>
</evidence>
<dbReference type="PANTHER" id="PTHR45674">
    <property type="entry name" value="DNA LIGASE 1/3 FAMILY MEMBER"/>
    <property type="match status" value="1"/>
</dbReference>
<dbReference type="PANTHER" id="PTHR45674:SF13">
    <property type="entry name" value="DNA LIGASE-RELATED"/>
    <property type="match status" value="1"/>
</dbReference>
<dbReference type="CDD" id="cd07897">
    <property type="entry name" value="Adenylation_DNA_ligase_Bac1"/>
    <property type="match status" value="1"/>
</dbReference>
<keyword evidence="10" id="KW-0233">DNA recombination</keyword>
<dbReference type="Pfam" id="PF04675">
    <property type="entry name" value="DNA_ligase_A_N"/>
    <property type="match status" value="1"/>
</dbReference>
<evidence type="ECO:0000256" key="5">
    <source>
        <dbReference type="ARBA" id="ARBA00022723"/>
    </source>
</evidence>
<dbReference type="InterPro" id="IPR050191">
    <property type="entry name" value="ATP-dep_DNA_ligase"/>
</dbReference>
<evidence type="ECO:0000256" key="3">
    <source>
        <dbReference type="ARBA" id="ARBA00022618"/>
    </source>
</evidence>
<keyword evidence="9" id="KW-0460">Magnesium</keyword>